<organism evidence="1 2">
    <name type="scientific">Ameca splendens</name>
    <dbReference type="NCBI Taxonomy" id="208324"/>
    <lineage>
        <taxon>Eukaryota</taxon>
        <taxon>Metazoa</taxon>
        <taxon>Chordata</taxon>
        <taxon>Craniata</taxon>
        <taxon>Vertebrata</taxon>
        <taxon>Euteleostomi</taxon>
        <taxon>Actinopterygii</taxon>
        <taxon>Neopterygii</taxon>
        <taxon>Teleostei</taxon>
        <taxon>Neoteleostei</taxon>
        <taxon>Acanthomorphata</taxon>
        <taxon>Ovalentaria</taxon>
        <taxon>Atherinomorphae</taxon>
        <taxon>Cyprinodontiformes</taxon>
        <taxon>Goodeidae</taxon>
        <taxon>Ameca</taxon>
    </lineage>
</organism>
<evidence type="ECO:0000313" key="1">
    <source>
        <dbReference type="EMBL" id="MEQ2314698.1"/>
    </source>
</evidence>
<gene>
    <name evidence="1" type="ORF">AMECASPLE_014835</name>
</gene>
<comment type="caution">
    <text evidence="1">The sequence shown here is derived from an EMBL/GenBank/DDBJ whole genome shotgun (WGS) entry which is preliminary data.</text>
</comment>
<keyword evidence="2" id="KW-1185">Reference proteome</keyword>
<accession>A0ABV1A820</accession>
<dbReference type="EMBL" id="JAHRIP010085660">
    <property type="protein sequence ID" value="MEQ2314698.1"/>
    <property type="molecule type" value="Genomic_DNA"/>
</dbReference>
<evidence type="ECO:0000313" key="2">
    <source>
        <dbReference type="Proteomes" id="UP001469553"/>
    </source>
</evidence>
<reference evidence="1 2" key="1">
    <citation type="submission" date="2021-06" db="EMBL/GenBank/DDBJ databases">
        <authorList>
            <person name="Palmer J.M."/>
        </authorList>
    </citation>
    <scope>NUCLEOTIDE SEQUENCE [LARGE SCALE GENOMIC DNA]</scope>
    <source>
        <strain evidence="1 2">AS_MEX2019</strain>
        <tissue evidence="1">Muscle</tissue>
    </source>
</reference>
<name>A0ABV1A820_9TELE</name>
<sequence>MRIVCYKRLTFKILGAAHETSCDLLNRLHSGKLVALLPSNKKVLGSTPGQEYFCMEFACLNQFQYSVFLGTHNFQLKDLLDIGSSVPATNSKMKMDFLCQQYSSLCSLEIPLKATYQNVHEASEEKYKVTKKE</sequence>
<protein>
    <submittedName>
        <fullName evidence="1">Uncharacterized protein</fullName>
    </submittedName>
</protein>
<dbReference type="Proteomes" id="UP001469553">
    <property type="component" value="Unassembled WGS sequence"/>
</dbReference>
<proteinExistence type="predicted"/>